<dbReference type="CDD" id="cd07984">
    <property type="entry name" value="LPLAT_LABLAT-like"/>
    <property type="match status" value="1"/>
</dbReference>
<dbReference type="GO" id="GO:0016746">
    <property type="term" value="F:acyltransferase activity"/>
    <property type="evidence" value="ECO:0007669"/>
    <property type="project" value="UniProtKB-KW"/>
</dbReference>
<evidence type="ECO:0000256" key="6">
    <source>
        <dbReference type="ARBA" id="ARBA00023315"/>
    </source>
</evidence>
<dbReference type="RefSeq" id="WP_137621411.1">
    <property type="nucleotide sequence ID" value="NZ_NXMA01000001.1"/>
</dbReference>
<dbReference type="PANTHER" id="PTHR30606:SF10">
    <property type="entry name" value="PHOSPHATIDYLINOSITOL MANNOSIDE ACYLTRANSFERASE"/>
    <property type="match status" value="1"/>
</dbReference>
<evidence type="ECO:0000313" key="8">
    <source>
        <dbReference type="EMBL" id="TKX33054.1"/>
    </source>
</evidence>
<dbReference type="OrthoDB" id="9803456at2"/>
<proteinExistence type="predicted"/>
<dbReference type="Pfam" id="PF03279">
    <property type="entry name" value="Lip_A_acyltrans"/>
    <property type="match status" value="1"/>
</dbReference>
<evidence type="ECO:0000256" key="3">
    <source>
        <dbReference type="ARBA" id="ARBA00022519"/>
    </source>
</evidence>
<keyword evidence="2" id="KW-1003">Cell membrane</keyword>
<evidence type="ECO:0000256" key="7">
    <source>
        <dbReference type="SAM" id="Phobius"/>
    </source>
</evidence>
<dbReference type="NCBIfam" id="NF006270">
    <property type="entry name" value="PRK08419.1"/>
    <property type="match status" value="1"/>
</dbReference>
<evidence type="ECO:0000256" key="1">
    <source>
        <dbReference type="ARBA" id="ARBA00004533"/>
    </source>
</evidence>
<keyword evidence="9" id="KW-1185">Reference proteome</keyword>
<reference evidence="8 9" key="1">
    <citation type="submission" date="2018-05" db="EMBL/GenBank/DDBJ databases">
        <title>Novel Campyloabacter and Helicobacter Species and Strains.</title>
        <authorList>
            <person name="Mannion A.J."/>
            <person name="Shen Z."/>
            <person name="Fox J.G."/>
        </authorList>
    </citation>
    <scope>NUCLEOTIDE SEQUENCE [LARGE SCALE GENOMIC DNA]</scope>
    <source>
        <strain evidence="9">MIT17-670</strain>
    </source>
</reference>
<organism evidence="8 9">
    <name type="scientific">Campylobacter aviculae</name>
    <dbReference type="NCBI Taxonomy" id="2510190"/>
    <lineage>
        <taxon>Bacteria</taxon>
        <taxon>Pseudomonadati</taxon>
        <taxon>Campylobacterota</taxon>
        <taxon>Epsilonproteobacteria</taxon>
        <taxon>Campylobacterales</taxon>
        <taxon>Campylobacteraceae</taxon>
        <taxon>Campylobacter</taxon>
    </lineage>
</organism>
<keyword evidence="4 8" id="KW-0808">Transferase</keyword>
<evidence type="ECO:0000256" key="5">
    <source>
        <dbReference type="ARBA" id="ARBA00023136"/>
    </source>
</evidence>
<name>A0A4U7BVA2_9BACT</name>
<evidence type="ECO:0000256" key="4">
    <source>
        <dbReference type="ARBA" id="ARBA00022679"/>
    </source>
</evidence>
<dbReference type="GO" id="GO:0005886">
    <property type="term" value="C:plasma membrane"/>
    <property type="evidence" value="ECO:0007669"/>
    <property type="project" value="UniProtKB-SubCell"/>
</dbReference>
<evidence type="ECO:0000256" key="2">
    <source>
        <dbReference type="ARBA" id="ARBA00022475"/>
    </source>
</evidence>
<comment type="caution">
    <text evidence="8">The sequence shown here is derived from an EMBL/GenBank/DDBJ whole genome shotgun (WGS) entry which is preliminary data.</text>
</comment>
<dbReference type="InterPro" id="IPR004960">
    <property type="entry name" value="LipA_acyltrans"/>
</dbReference>
<feature type="transmembrane region" description="Helical" evidence="7">
    <location>
        <begin position="6"/>
        <end position="39"/>
    </location>
</feature>
<comment type="subcellular location">
    <subcellularLocation>
        <location evidence="1">Cell inner membrane</location>
    </subcellularLocation>
</comment>
<evidence type="ECO:0000313" key="9">
    <source>
        <dbReference type="Proteomes" id="UP000310353"/>
    </source>
</evidence>
<protein>
    <submittedName>
        <fullName evidence="8">Lauroyl acyltransferase</fullName>
    </submittedName>
</protein>
<dbReference type="AlphaFoldDB" id="A0A4U7BVA2"/>
<keyword evidence="5 7" id="KW-0472">Membrane</keyword>
<keyword evidence="7" id="KW-1133">Transmembrane helix</keyword>
<dbReference type="GO" id="GO:0009247">
    <property type="term" value="P:glycolipid biosynthetic process"/>
    <property type="evidence" value="ECO:0007669"/>
    <property type="project" value="UniProtKB-ARBA"/>
</dbReference>
<sequence>MKSKDWLYLFAYYTLKFLVMIMPDFILDFLAFIVAKIVFKINHKHRKIIDINLQICFPEKNQLQRDELSFQIYRNFANFGLDCIKNQNTSKEKILNKVVIDNEEIINEALKSQRGIIFTTAHYGNWELLSLAYAAKFGAISIVGRKLESQKMDSILAKNRTQFDIDLIDKQGGLRKMLNAIKNKRVLGILTDQDCTDNESIGLDFFGKKVNYQMGASVLAQRTKALILPAFVYQGEDKKFHIRLFKTIDPLEKSIEELTLYQANCCEEMIRFKPDEYFFFHRRFSSYDETIYKDI</sequence>
<keyword evidence="3" id="KW-0997">Cell inner membrane</keyword>
<dbReference type="PANTHER" id="PTHR30606">
    <property type="entry name" value="LIPID A BIOSYNTHESIS LAUROYL ACYLTRANSFERASE"/>
    <property type="match status" value="1"/>
</dbReference>
<keyword evidence="6 8" id="KW-0012">Acyltransferase</keyword>
<dbReference type="Proteomes" id="UP000310353">
    <property type="component" value="Unassembled WGS sequence"/>
</dbReference>
<keyword evidence="7" id="KW-0812">Transmembrane</keyword>
<accession>A0A4U7BVA2</accession>
<gene>
    <name evidence="8" type="ORF">CQA76_00030</name>
</gene>
<dbReference type="EMBL" id="NXMA01000001">
    <property type="protein sequence ID" value="TKX33054.1"/>
    <property type="molecule type" value="Genomic_DNA"/>
</dbReference>